<keyword evidence="2" id="KW-0808">Transferase</keyword>
<dbReference type="AlphaFoldDB" id="A0AAV0RSI3"/>
<dbReference type="Pfam" id="PF00201">
    <property type="entry name" value="UDPGT"/>
    <property type="match status" value="1"/>
</dbReference>
<evidence type="ECO:0008006" key="5">
    <source>
        <dbReference type="Google" id="ProtNLM"/>
    </source>
</evidence>
<dbReference type="GO" id="GO:0080043">
    <property type="term" value="F:quercetin 3-O-glucosyltransferase activity"/>
    <property type="evidence" value="ECO:0007669"/>
    <property type="project" value="TreeGrafter"/>
</dbReference>
<evidence type="ECO:0000313" key="4">
    <source>
        <dbReference type="Proteomes" id="UP001154282"/>
    </source>
</evidence>
<proteinExistence type="inferred from homology"/>
<dbReference type="PANTHER" id="PTHR11926:SF1412">
    <property type="entry name" value="UDP-GLYCOSYLTRANSFERASE 83A1-LIKE"/>
    <property type="match status" value="1"/>
</dbReference>
<dbReference type="PANTHER" id="PTHR11926">
    <property type="entry name" value="GLUCOSYL/GLUCURONOSYL TRANSFERASES"/>
    <property type="match status" value="1"/>
</dbReference>
<gene>
    <name evidence="3" type="ORF">LITE_LOCUS49668</name>
</gene>
<dbReference type="GO" id="GO:0080044">
    <property type="term" value="F:quercetin 7-O-glucosyltransferase activity"/>
    <property type="evidence" value="ECO:0007669"/>
    <property type="project" value="TreeGrafter"/>
</dbReference>
<protein>
    <recommendedName>
        <fullName evidence="5">UDP-glycosyltransferase 1</fullName>
    </recommendedName>
</protein>
<dbReference type="Proteomes" id="UP001154282">
    <property type="component" value="Unassembled WGS sequence"/>
</dbReference>
<dbReference type="FunFam" id="3.40.50.2000:FF:000061">
    <property type="entry name" value="UDP-glycosyltransferase 83A1"/>
    <property type="match status" value="1"/>
</dbReference>
<dbReference type="SUPFAM" id="SSF53756">
    <property type="entry name" value="UDP-Glycosyltransferase/glycogen phosphorylase"/>
    <property type="match status" value="1"/>
</dbReference>
<evidence type="ECO:0000256" key="1">
    <source>
        <dbReference type="ARBA" id="ARBA00009995"/>
    </source>
</evidence>
<dbReference type="EMBL" id="CAMGYJ010000011">
    <property type="protein sequence ID" value="CAI0560375.1"/>
    <property type="molecule type" value="Genomic_DNA"/>
</dbReference>
<organism evidence="3 4">
    <name type="scientific">Linum tenue</name>
    <dbReference type="NCBI Taxonomy" id="586396"/>
    <lineage>
        <taxon>Eukaryota</taxon>
        <taxon>Viridiplantae</taxon>
        <taxon>Streptophyta</taxon>
        <taxon>Embryophyta</taxon>
        <taxon>Tracheophyta</taxon>
        <taxon>Spermatophyta</taxon>
        <taxon>Magnoliopsida</taxon>
        <taxon>eudicotyledons</taxon>
        <taxon>Gunneridae</taxon>
        <taxon>Pentapetalae</taxon>
        <taxon>rosids</taxon>
        <taxon>fabids</taxon>
        <taxon>Malpighiales</taxon>
        <taxon>Linaceae</taxon>
        <taxon>Linum</taxon>
    </lineage>
</organism>
<evidence type="ECO:0000256" key="2">
    <source>
        <dbReference type="ARBA" id="ARBA00022679"/>
    </source>
</evidence>
<dbReference type="InterPro" id="IPR002213">
    <property type="entry name" value="UDP_glucos_trans"/>
</dbReference>
<reference evidence="3" key="1">
    <citation type="submission" date="2022-08" db="EMBL/GenBank/DDBJ databases">
        <authorList>
            <person name="Gutierrez-Valencia J."/>
        </authorList>
    </citation>
    <scope>NUCLEOTIDE SEQUENCE</scope>
</reference>
<comment type="similarity">
    <text evidence="1">Belongs to the UDP-glycosyltransferase family.</text>
</comment>
<comment type="caution">
    <text evidence="3">The sequence shown here is derived from an EMBL/GenBank/DDBJ whole genome shotgun (WGS) entry which is preliminary data.</text>
</comment>
<sequence>MAAAKKPPHVLMVPHPAQGHIFSMLKLAQKLANEHGIAVTVANLEFIHRKIAEQSCGTGIRLISVPDGFESPGDADDWLKMAECLEKVVPVQLRKLLEKQKESAVGCDGEGHDQEISWVIADAFASGAFVVATEMGIKSAALWTASMDNLALLLRLPQLIEAGTIDENGFLLNNLESISLSYGIPAWKINELTWNSPGAPDDTQKFLFTRFYINVSRYSHLFGCLLVNSFHELETSACQMFPDTLPIGPLVSEPDSRRHNNNNNNNVVVPAGSFWQQDSTCVPWLDEQPPNSVLYVAFGSITVVSQQQFSELALGLEMTGKPFLWVIRPDFVKGSTTEFPQGFWERVGCRGKVVGWANQEAVLSHPATACFVSHCGWNSTLDGLCAGVPFLCWPYFVDQFHNRDSICEAWKVGLNLEADDETRMVTRSEIASKVGRLLSDDTIRCNSLRLRGSARDSVTEGGSSSFNFASFVHRLCSLT</sequence>
<accession>A0AAV0RSI3</accession>
<name>A0AAV0RSI3_9ROSI</name>
<dbReference type="CDD" id="cd03784">
    <property type="entry name" value="GT1_Gtf-like"/>
    <property type="match status" value="1"/>
</dbReference>
<keyword evidence="4" id="KW-1185">Reference proteome</keyword>
<dbReference type="Gene3D" id="3.40.50.2000">
    <property type="entry name" value="Glycogen Phosphorylase B"/>
    <property type="match status" value="2"/>
</dbReference>
<evidence type="ECO:0000313" key="3">
    <source>
        <dbReference type="EMBL" id="CAI0560375.1"/>
    </source>
</evidence>